<protein>
    <submittedName>
        <fullName evidence="5">AraC family transcriptional regulator</fullName>
    </submittedName>
</protein>
<sequence>MEWVENLNESINYIEEHLHEKIDYNQVAKKACCSLTKFQRLFLFATDMTVSEYVRCRRMTLAARELINSDIKIINLATMYGYESSESFTRAFHTFHGMPPATVRKLGIYNELERISINLKVQGGNIIMGRKPIVRIEEFSGIKAATFRVDGIDPEDKAFSMLREWAIGALSDYAARRCIGYAPMGHHSEGEDCDSHEYVAQMFLYEHEIDENGRFHGVEVDNAPQGLYIVGDVVLNEFHDDGSIDIGQSMKKSSKEIYDCLIEMKTYELDMENRPFIEEQIFQPGWFAGNGSSEFKLWLPIRIKQ</sequence>
<dbReference type="SMART" id="SM00342">
    <property type="entry name" value="HTH_ARAC"/>
    <property type="match status" value="1"/>
</dbReference>
<dbReference type="InterPro" id="IPR018060">
    <property type="entry name" value="HTH_AraC"/>
</dbReference>
<evidence type="ECO:0000313" key="5">
    <source>
        <dbReference type="EMBL" id="RUT44517.1"/>
    </source>
</evidence>
<dbReference type="InterPro" id="IPR050959">
    <property type="entry name" value="MarA-like"/>
</dbReference>
<gene>
    <name evidence="5" type="ORF">EJP82_18065</name>
</gene>
<evidence type="ECO:0000256" key="3">
    <source>
        <dbReference type="ARBA" id="ARBA00023163"/>
    </source>
</evidence>
<keyword evidence="1" id="KW-0805">Transcription regulation</keyword>
<dbReference type="PROSITE" id="PS01124">
    <property type="entry name" value="HTH_ARAC_FAMILY_2"/>
    <property type="match status" value="1"/>
</dbReference>
<dbReference type="GO" id="GO:0043565">
    <property type="term" value="F:sequence-specific DNA binding"/>
    <property type="evidence" value="ECO:0007669"/>
    <property type="project" value="InterPro"/>
</dbReference>
<dbReference type="AlphaFoldDB" id="A0A3S1DM77"/>
<dbReference type="PANTHER" id="PTHR47504">
    <property type="entry name" value="RIGHT ORIGIN-BINDING PROTEIN"/>
    <property type="match status" value="1"/>
</dbReference>
<organism evidence="5 6">
    <name type="scientific">Paenibacillus anaericanus</name>
    <dbReference type="NCBI Taxonomy" id="170367"/>
    <lineage>
        <taxon>Bacteria</taxon>
        <taxon>Bacillati</taxon>
        <taxon>Bacillota</taxon>
        <taxon>Bacilli</taxon>
        <taxon>Bacillales</taxon>
        <taxon>Paenibacillaceae</taxon>
        <taxon>Paenibacillus</taxon>
    </lineage>
</organism>
<dbReference type="Proteomes" id="UP000279446">
    <property type="component" value="Unassembled WGS sequence"/>
</dbReference>
<dbReference type="OrthoDB" id="9801123at2"/>
<dbReference type="PANTHER" id="PTHR47504:SF5">
    <property type="entry name" value="RIGHT ORIGIN-BINDING PROTEIN"/>
    <property type="match status" value="1"/>
</dbReference>
<feature type="domain" description="HTH araC/xylS-type" evidence="4">
    <location>
        <begin position="8"/>
        <end position="106"/>
    </location>
</feature>
<accession>A0A3S1DM77</accession>
<reference evidence="5 6" key="1">
    <citation type="submission" date="2018-12" db="EMBL/GenBank/DDBJ databases">
        <authorList>
            <person name="Sun L."/>
            <person name="Chen Z."/>
        </authorList>
    </citation>
    <scope>NUCLEOTIDE SEQUENCE [LARGE SCALE GENOMIC DNA]</scope>
    <source>
        <strain evidence="5 6">DSM 15890</strain>
    </source>
</reference>
<evidence type="ECO:0000256" key="1">
    <source>
        <dbReference type="ARBA" id="ARBA00023015"/>
    </source>
</evidence>
<dbReference type="Gene3D" id="1.10.10.60">
    <property type="entry name" value="Homeodomain-like"/>
    <property type="match status" value="2"/>
</dbReference>
<dbReference type="GO" id="GO:0003700">
    <property type="term" value="F:DNA-binding transcription factor activity"/>
    <property type="evidence" value="ECO:0007669"/>
    <property type="project" value="InterPro"/>
</dbReference>
<name>A0A3S1DM77_9BACL</name>
<keyword evidence="2" id="KW-0238">DNA-binding</keyword>
<proteinExistence type="predicted"/>
<dbReference type="Pfam" id="PF12833">
    <property type="entry name" value="HTH_18"/>
    <property type="match status" value="1"/>
</dbReference>
<keyword evidence="6" id="KW-1185">Reference proteome</keyword>
<comment type="caution">
    <text evidence="5">The sequence shown here is derived from an EMBL/GenBank/DDBJ whole genome shotgun (WGS) entry which is preliminary data.</text>
</comment>
<evidence type="ECO:0000256" key="2">
    <source>
        <dbReference type="ARBA" id="ARBA00023125"/>
    </source>
</evidence>
<evidence type="ECO:0000259" key="4">
    <source>
        <dbReference type="PROSITE" id="PS01124"/>
    </source>
</evidence>
<dbReference type="InterPro" id="IPR009057">
    <property type="entry name" value="Homeodomain-like_sf"/>
</dbReference>
<dbReference type="SUPFAM" id="SSF46689">
    <property type="entry name" value="Homeodomain-like"/>
    <property type="match status" value="2"/>
</dbReference>
<evidence type="ECO:0000313" key="6">
    <source>
        <dbReference type="Proteomes" id="UP000279446"/>
    </source>
</evidence>
<dbReference type="RefSeq" id="WP_127193462.1">
    <property type="nucleotide sequence ID" value="NZ_RZNY01000015.1"/>
</dbReference>
<keyword evidence="3" id="KW-0804">Transcription</keyword>
<dbReference type="EMBL" id="RZNY01000015">
    <property type="protein sequence ID" value="RUT44517.1"/>
    <property type="molecule type" value="Genomic_DNA"/>
</dbReference>